<dbReference type="GO" id="GO:0003677">
    <property type="term" value="F:DNA binding"/>
    <property type="evidence" value="ECO:0007669"/>
    <property type="project" value="InterPro"/>
</dbReference>
<dbReference type="GO" id="GO:0016987">
    <property type="term" value="F:sigma factor activity"/>
    <property type="evidence" value="ECO:0007669"/>
    <property type="project" value="UniProtKB-KW"/>
</dbReference>
<dbReference type="InterPro" id="IPR039425">
    <property type="entry name" value="RNA_pol_sigma-70-like"/>
</dbReference>
<sequence>MVLAAGLDTMNWNGINLRWAYTDLLLSLSRQTRCVHVAYDILHDAFIRYMLASQRINIDQPNAYLRRVAHSVLIDHYRHAARYVPLTDEIRLGIQPDNPSADFAPSAEHLADMQQRLEALQRILDCLPARCREVFWLARIEGHLQAQIATMLGISLNMVERHLMRALLDLRAAREALCP</sequence>
<dbReference type="SUPFAM" id="SSF88946">
    <property type="entry name" value="Sigma2 domain of RNA polymerase sigma factors"/>
    <property type="match status" value="1"/>
</dbReference>
<dbReference type="PANTHER" id="PTHR43133">
    <property type="entry name" value="RNA POLYMERASE ECF-TYPE SIGMA FACTO"/>
    <property type="match status" value="1"/>
</dbReference>
<evidence type="ECO:0000256" key="4">
    <source>
        <dbReference type="ARBA" id="ARBA00023163"/>
    </source>
</evidence>
<evidence type="ECO:0000313" key="7">
    <source>
        <dbReference type="Proteomes" id="UP000325607"/>
    </source>
</evidence>
<dbReference type="InterPro" id="IPR013324">
    <property type="entry name" value="RNA_pol_sigma_r3/r4-like"/>
</dbReference>
<dbReference type="GO" id="GO:0006352">
    <property type="term" value="P:DNA-templated transcription initiation"/>
    <property type="evidence" value="ECO:0007669"/>
    <property type="project" value="InterPro"/>
</dbReference>
<dbReference type="InterPro" id="IPR036388">
    <property type="entry name" value="WH-like_DNA-bd_sf"/>
</dbReference>
<dbReference type="CDD" id="cd06171">
    <property type="entry name" value="Sigma70_r4"/>
    <property type="match status" value="1"/>
</dbReference>
<dbReference type="InterPro" id="IPR013249">
    <property type="entry name" value="RNA_pol_sigma70_r4_t2"/>
</dbReference>
<dbReference type="Pfam" id="PF08281">
    <property type="entry name" value="Sigma70_r4_2"/>
    <property type="match status" value="1"/>
</dbReference>
<keyword evidence="2" id="KW-0805">Transcription regulation</keyword>
<comment type="similarity">
    <text evidence="1">Belongs to the sigma-70 factor family. ECF subfamily.</text>
</comment>
<keyword evidence="4" id="KW-0804">Transcription</keyword>
<evidence type="ECO:0000259" key="5">
    <source>
        <dbReference type="Pfam" id="PF08281"/>
    </source>
</evidence>
<evidence type="ECO:0000256" key="2">
    <source>
        <dbReference type="ARBA" id="ARBA00023015"/>
    </source>
</evidence>
<dbReference type="Gene3D" id="1.10.10.10">
    <property type="entry name" value="Winged helix-like DNA-binding domain superfamily/Winged helix DNA-binding domain"/>
    <property type="match status" value="1"/>
</dbReference>
<feature type="domain" description="RNA polymerase sigma factor 70 region 4 type 2" evidence="5">
    <location>
        <begin position="118"/>
        <end position="170"/>
    </location>
</feature>
<dbReference type="InterPro" id="IPR013325">
    <property type="entry name" value="RNA_pol_sigma_r2"/>
</dbReference>
<dbReference type="Proteomes" id="UP000325607">
    <property type="component" value="Unassembled WGS sequence"/>
</dbReference>
<keyword evidence="3" id="KW-0731">Sigma factor</keyword>
<organism evidence="6 7">
    <name type="scientific">Pseudomonas fluorescens</name>
    <dbReference type="NCBI Taxonomy" id="294"/>
    <lineage>
        <taxon>Bacteria</taxon>
        <taxon>Pseudomonadati</taxon>
        <taxon>Pseudomonadota</taxon>
        <taxon>Gammaproteobacteria</taxon>
        <taxon>Pseudomonadales</taxon>
        <taxon>Pseudomonadaceae</taxon>
        <taxon>Pseudomonas</taxon>
    </lineage>
</organism>
<dbReference type="SUPFAM" id="SSF88659">
    <property type="entry name" value="Sigma3 and sigma4 domains of RNA polymerase sigma factors"/>
    <property type="match status" value="1"/>
</dbReference>
<dbReference type="NCBIfam" id="TIGR02937">
    <property type="entry name" value="sigma70-ECF"/>
    <property type="match status" value="1"/>
</dbReference>
<dbReference type="AlphaFoldDB" id="A0A5E6P5T5"/>
<dbReference type="Gene3D" id="1.10.1740.10">
    <property type="match status" value="1"/>
</dbReference>
<gene>
    <name evidence="6" type="ORF">PS645_00154</name>
</gene>
<dbReference type="EMBL" id="CABVGX010000001">
    <property type="protein sequence ID" value="VVM38645.1"/>
    <property type="molecule type" value="Genomic_DNA"/>
</dbReference>
<protein>
    <recommendedName>
        <fullName evidence="5">RNA polymerase sigma factor 70 region 4 type 2 domain-containing protein</fullName>
    </recommendedName>
</protein>
<dbReference type="PANTHER" id="PTHR43133:SF63">
    <property type="entry name" value="RNA POLYMERASE SIGMA FACTOR FECI-RELATED"/>
    <property type="match status" value="1"/>
</dbReference>
<evidence type="ECO:0000256" key="3">
    <source>
        <dbReference type="ARBA" id="ARBA00023082"/>
    </source>
</evidence>
<dbReference type="InterPro" id="IPR014284">
    <property type="entry name" value="RNA_pol_sigma-70_dom"/>
</dbReference>
<evidence type="ECO:0000313" key="6">
    <source>
        <dbReference type="EMBL" id="VVM38645.1"/>
    </source>
</evidence>
<name>A0A5E6P5T5_PSEFL</name>
<reference evidence="6 7" key="1">
    <citation type="submission" date="2019-09" db="EMBL/GenBank/DDBJ databases">
        <authorList>
            <person name="Chandra G."/>
            <person name="Truman W A."/>
        </authorList>
    </citation>
    <scope>NUCLEOTIDE SEQUENCE [LARGE SCALE GENOMIC DNA]</scope>
    <source>
        <strain evidence="6">PS645</strain>
    </source>
</reference>
<accession>A0A5E6P5T5</accession>
<proteinExistence type="inferred from homology"/>
<evidence type="ECO:0000256" key="1">
    <source>
        <dbReference type="ARBA" id="ARBA00010641"/>
    </source>
</evidence>